<gene>
    <name evidence="1" type="ORF">GTP46_04640</name>
</gene>
<keyword evidence="2" id="KW-1185">Reference proteome</keyword>
<proteinExistence type="predicted"/>
<dbReference type="AlphaFoldDB" id="A0A6L8K6W9"/>
<protein>
    <submittedName>
        <fullName evidence="1">Uncharacterized protein</fullName>
    </submittedName>
</protein>
<sequence length="47" mass="5294">MNTDLTSADYLARIRWIRMCMALLAVQNDMAAARGAATTLPREPARW</sequence>
<comment type="caution">
    <text evidence="1">The sequence shown here is derived from an EMBL/GenBank/DDBJ whole genome shotgun (WGS) entry which is preliminary data.</text>
</comment>
<dbReference type="EMBL" id="WWCN01000003">
    <property type="protein sequence ID" value="MYM21938.1"/>
    <property type="molecule type" value="Genomic_DNA"/>
</dbReference>
<accession>A0A6L8K6W9</accession>
<reference evidence="1 2" key="1">
    <citation type="submission" date="2019-12" db="EMBL/GenBank/DDBJ databases">
        <title>Novel species isolated from a subtropical stream in China.</title>
        <authorList>
            <person name="Lu H."/>
        </authorList>
    </citation>
    <scope>NUCLEOTIDE SEQUENCE [LARGE SCALE GENOMIC DNA]</scope>
    <source>
        <strain evidence="1 2">FT135W</strain>
    </source>
</reference>
<organism evidence="1 2">
    <name type="scientific">Duganella flavida</name>
    <dbReference type="NCBI Taxonomy" id="2692175"/>
    <lineage>
        <taxon>Bacteria</taxon>
        <taxon>Pseudomonadati</taxon>
        <taxon>Pseudomonadota</taxon>
        <taxon>Betaproteobacteria</taxon>
        <taxon>Burkholderiales</taxon>
        <taxon>Oxalobacteraceae</taxon>
        <taxon>Telluria group</taxon>
        <taxon>Duganella</taxon>
    </lineage>
</organism>
<evidence type="ECO:0000313" key="1">
    <source>
        <dbReference type="EMBL" id="MYM21938.1"/>
    </source>
</evidence>
<name>A0A6L8K6W9_9BURK</name>
<evidence type="ECO:0000313" key="2">
    <source>
        <dbReference type="Proteomes" id="UP000479335"/>
    </source>
</evidence>
<dbReference type="Proteomes" id="UP000479335">
    <property type="component" value="Unassembled WGS sequence"/>
</dbReference>
<dbReference type="RefSeq" id="WP_161005468.1">
    <property type="nucleotide sequence ID" value="NZ_WWCN01000003.1"/>
</dbReference>